<evidence type="ECO:0000256" key="4">
    <source>
        <dbReference type="ARBA" id="ARBA00016436"/>
    </source>
</evidence>
<gene>
    <name evidence="13" type="primary">lpxK</name>
    <name evidence="14" type="ORF">BVH74_13060</name>
</gene>
<dbReference type="GO" id="GO:0005524">
    <property type="term" value="F:ATP binding"/>
    <property type="evidence" value="ECO:0007669"/>
    <property type="project" value="UniProtKB-UniRule"/>
</dbReference>
<comment type="pathway">
    <text evidence="2 13">Glycolipid biosynthesis; lipid IV(A) biosynthesis; lipid IV(A) from (3R)-3-hydroxytetradecanoyl-[acyl-carrier-protein] and UDP-N-acetyl-alpha-D-glucosamine: step 6/6.</text>
</comment>
<keyword evidence="5 13" id="KW-0444">Lipid biosynthesis</keyword>
<dbReference type="RefSeq" id="WP_080050488.1">
    <property type="nucleotide sequence ID" value="NZ_CP020100.1"/>
</dbReference>
<dbReference type="EC" id="2.7.1.130" evidence="3 13"/>
<feature type="binding site" evidence="13">
    <location>
        <begin position="54"/>
        <end position="61"/>
    </location>
    <ligand>
        <name>ATP</name>
        <dbReference type="ChEBI" id="CHEBI:30616"/>
    </ligand>
</feature>
<dbReference type="InterPro" id="IPR027417">
    <property type="entry name" value="P-loop_NTPase"/>
</dbReference>
<evidence type="ECO:0000256" key="3">
    <source>
        <dbReference type="ARBA" id="ARBA00012071"/>
    </source>
</evidence>
<evidence type="ECO:0000256" key="5">
    <source>
        <dbReference type="ARBA" id="ARBA00022516"/>
    </source>
</evidence>
<dbReference type="SUPFAM" id="SSF52540">
    <property type="entry name" value="P-loop containing nucleoside triphosphate hydrolases"/>
    <property type="match status" value="1"/>
</dbReference>
<evidence type="ECO:0000256" key="8">
    <source>
        <dbReference type="ARBA" id="ARBA00022741"/>
    </source>
</evidence>
<dbReference type="EMBL" id="CP020100">
    <property type="protein sequence ID" value="AQZ95620.1"/>
    <property type="molecule type" value="Genomic_DNA"/>
</dbReference>
<keyword evidence="7 13" id="KW-0808">Transferase</keyword>
<keyword evidence="10 13" id="KW-0067">ATP-binding</keyword>
<comment type="catalytic activity">
    <reaction evidence="13">
        <text>a lipid A disaccharide + ATP = a lipid IVA + ADP + H(+)</text>
        <dbReference type="Rhea" id="RHEA:67840"/>
        <dbReference type="ChEBI" id="CHEBI:15378"/>
        <dbReference type="ChEBI" id="CHEBI:30616"/>
        <dbReference type="ChEBI" id="CHEBI:176343"/>
        <dbReference type="ChEBI" id="CHEBI:176425"/>
        <dbReference type="ChEBI" id="CHEBI:456216"/>
        <dbReference type="EC" id="2.7.1.130"/>
    </reaction>
</comment>
<dbReference type="AlphaFoldDB" id="A0A1V0B6U5"/>
<evidence type="ECO:0000256" key="13">
    <source>
        <dbReference type="HAMAP-Rule" id="MF_00409"/>
    </source>
</evidence>
<dbReference type="NCBIfam" id="TIGR00682">
    <property type="entry name" value="lpxK"/>
    <property type="match status" value="1"/>
</dbReference>
<dbReference type="Pfam" id="PF02606">
    <property type="entry name" value="LpxK"/>
    <property type="match status" value="1"/>
</dbReference>
<keyword evidence="9 13" id="KW-0418">Kinase</keyword>
<keyword evidence="15" id="KW-1185">Reference proteome</keyword>
<reference evidence="14 15" key="1">
    <citation type="submission" date="2017-03" db="EMBL/GenBank/DDBJ databases">
        <title>Complete genome sequence of the novel DNRA strain Pseudomonas sp. S-6-2 isolated from Chinese polluted river sediment. Journal of Biotechnology.</title>
        <authorList>
            <person name="Li J."/>
            <person name="Xiang F."/>
            <person name="Wang L."/>
            <person name="Xi L."/>
            <person name="Liu J."/>
        </authorList>
    </citation>
    <scope>NUCLEOTIDE SEQUENCE [LARGE SCALE GENOMIC DNA]</scope>
    <source>
        <strain evidence="14 15">S-6-2</strain>
    </source>
</reference>
<dbReference type="InterPro" id="IPR003758">
    <property type="entry name" value="LpxK"/>
</dbReference>
<keyword evidence="6 13" id="KW-0441">Lipid A biosynthesis</keyword>
<evidence type="ECO:0000256" key="2">
    <source>
        <dbReference type="ARBA" id="ARBA00004870"/>
    </source>
</evidence>
<organism evidence="14 15">
    <name type="scientific">Halopseudomonas phragmitis</name>
    <dbReference type="NCBI Taxonomy" id="1931241"/>
    <lineage>
        <taxon>Bacteria</taxon>
        <taxon>Pseudomonadati</taxon>
        <taxon>Pseudomonadota</taxon>
        <taxon>Gammaproteobacteria</taxon>
        <taxon>Pseudomonadales</taxon>
        <taxon>Pseudomonadaceae</taxon>
        <taxon>Halopseudomonas</taxon>
    </lineage>
</organism>
<dbReference type="GO" id="GO:0009244">
    <property type="term" value="P:lipopolysaccharide core region biosynthetic process"/>
    <property type="evidence" value="ECO:0007669"/>
    <property type="project" value="TreeGrafter"/>
</dbReference>
<dbReference type="HAMAP" id="MF_00409">
    <property type="entry name" value="LpxK"/>
    <property type="match status" value="1"/>
</dbReference>
<dbReference type="GO" id="GO:0009245">
    <property type="term" value="P:lipid A biosynthetic process"/>
    <property type="evidence" value="ECO:0007669"/>
    <property type="project" value="UniProtKB-UniRule"/>
</dbReference>
<dbReference type="PANTHER" id="PTHR42724">
    <property type="entry name" value="TETRAACYLDISACCHARIDE 4'-KINASE"/>
    <property type="match status" value="1"/>
</dbReference>
<evidence type="ECO:0000256" key="12">
    <source>
        <dbReference type="ARBA" id="ARBA00029757"/>
    </source>
</evidence>
<accession>A0A1V0B6U5</accession>
<keyword evidence="11 13" id="KW-0443">Lipid metabolism</keyword>
<dbReference type="Proteomes" id="UP000243488">
    <property type="component" value="Chromosome"/>
</dbReference>
<name>A0A1V0B6U5_9GAMM</name>
<evidence type="ECO:0000256" key="10">
    <source>
        <dbReference type="ARBA" id="ARBA00022840"/>
    </source>
</evidence>
<evidence type="ECO:0000313" key="15">
    <source>
        <dbReference type="Proteomes" id="UP000243488"/>
    </source>
</evidence>
<evidence type="ECO:0000256" key="6">
    <source>
        <dbReference type="ARBA" id="ARBA00022556"/>
    </source>
</evidence>
<evidence type="ECO:0000256" key="11">
    <source>
        <dbReference type="ARBA" id="ARBA00023098"/>
    </source>
</evidence>
<evidence type="ECO:0000313" key="14">
    <source>
        <dbReference type="EMBL" id="AQZ95620.1"/>
    </source>
</evidence>
<proteinExistence type="inferred from homology"/>
<dbReference type="GO" id="GO:0005886">
    <property type="term" value="C:plasma membrane"/>
    <property type="evidence" value="ECO:0007669"/>
    <property type="project" value="TreeGrafter"/>
</dbReference>
<dbReference type="PANTHER" id="PTHR42724:SF1">
    <property type="entry name" value="TETRAACYLDISACCHARIDE 4'-KINASE, MITOCHONDRIAL-RELATED"/>
    <property type="match status" value="1"/>
</dbReference>
<dbReference type="STRING" id="1931241.BVH74_13060"/>
<dbReference type="GO" id="GO:0009029">
    <property type="term" value="F:lipid-A 4'-kinase activity"/>
    <property type="evidence" value="ECO:0007669"/>
    <property type="project" value="UniProtKB-UniRule"/>
</dbReference>
<dbReference type="UniPathway" id="UPA00359">
    <property type="reaction ID" value="UER00482"/>
</dbReference>
<keyword evidence="8 13" id="KW-0547">Nucleotide-binding</keyword>
<evidence type="ECO:0000256" key="9">
    <source>
        <dbReference type="ARBA" id="ARBA00022777"/>
    </source>
</evidence>
<dbReference type="KEGG" id="ppha:BVH74_13060"/>
<evidence type="ECO:0000256" key="1">
    <source>
        <dbReference type="ARBA" id="ARBA00002274"/>
    </source>
</evidence>
<comment type="function">
    <text evidence="1 13">Transfers the gamma-phosphate of ATP to the 4'-position of a tetraacyldisaccharide 1-phosphate intermediate (termed DS-1-P) to form tetraacyldisaccharide 1,4'-bis-phosphate (lipid IVA).</text>
</comment>
<protein>
    <recommendedName>
        <fullName evidence="4 13">Tetraacyldisaccharide 4'-kinase</fullName>
        <ecNumber evidence="3 13">2.7.1.130</ecNumber>
    </recommendedName>
    <alternativeName>
        <fullName evidence="12 13">Lipid A 4'-kinase</fullName>
    </alternativeName>
</protein>
<comment type="similarity">
    <text evidence="13">Belongs to the LpxK family.</text>
</comment>
<evidence type="ECO:0000256" key="7">
    <source>
        <dbReference type="ARBA" id="ARBA00022679"/>
    </source>
</evidence>
<sequence>MLDAWYGRAPWLRLLRPLSWLYTQVARRRRQRFLDESGASWQPPVPLLVVGNITLGGTGKTPMTLWLIEWLAARGIRAGVVSRGYGAKPPSLPWRVRTDSDDASIAGDEPLLLARRSGVPVVIDPDRVRAVQHLLEHEPVDLIISDDGLQHYRLGRHLELVMLDQARGVGNGRCLPEGPLREPPERLAAVDFIVRNGATEDSPDGYAMQLVPGELINLRTGQRCPATQWQGPRQVVGLAGIGNPERFFRTLESLSFEVERQPFADHAQYTASVLSALSAGRPLIMTEKDAVKCAAFAEEQWWYLSVDARPSEAFRQALESRLATLLPVR</sequence>